<gene>
    <name evidence="1" type="ORF">DCMF_07755</name>
</gene>
<name>A0A3G1KQE1_FORW1</name>
<sequence length="72" mass="8484">MRTHDEIMEKVNYYKQKLADAMQEKEEFSTTCYPELDLIIFSLVDKLEALLWVLEIDLPEGDILDRIVGLNH</sequence>
<evidence type="ECO:0000313" key="1">
    <source>
        <dbReference type="EMBL" id="ATW24684.1"/>
    </source>
</evidence>
<organism evidence="1 2">
    <name type="scientific">Formimonas warabiya</name>
    <dbReference type="NCBI Taxonomy" id="1761012"/>
    <lineage>
        <taxon>Bacteria</taxon>
        <taxon>Bacillati</taxon>
        <taxon>Bacillota</taxon>
        <taxon>Clostridia</taxon>
        <taxon>Eubacteriales</taxon>
        <taxon>Peptococcaceae</taxon>
        <taxon>Candidatus Formimonas</taxon>
    </lineage>
</organism>
<evidence type="ECO:0000313" key="2">
    <source>
        <dbReference type="Proteomes" id="UP000323521"/>
    </source>
</evidence>
<protein>
    <submittedName>
        <fullName evidence="1">Uncharacterized protein</fullName>
    </submittedName>
</protein>
<reference evidence="1 2" key="1">
    <citation type="submission" date="2016-10" db="EMBL/GenBank/DDBJ databases">
        <title>Complete Genome Sequence of Peptococcaceae strain DCMF.</title>
        <authorList>
            <person name="Edwards R.J."/>
            <person name="Holland S.I."/>
            <person name="Deshpande N.P."/>
            <person name="Wong Y.K."/>
            <person name="Ertan H."/>
            <person name="Manefield M."/>
            <person name="Russell T.L."/>
            <person name="Lee M.J."/>
        </authorList>
    </citation>
    <scope>NUCLEOTIDE SEQUENCE [LARGE SCALE GENOMIC DNA]</scope>
    <source>
        <strain evidence="1 2">DCMF</strain>
    </source>
</reference>
<dbReference type="EMBL" id="CP017634">
    <property type="protein sequence ID" value="ATW24684.1"/>
    <property type="molecule type" value="Genomic_DNA"/>
</dbReference>
<dbReference type="KEGG" id="fwa:DCMF_07755"/>
<dbReference type="Proteomes" id="UP000323521">
    <property type="component" value="Chromosome"/>
</dbReference>
<dbReference type="AlphaFoldDB" id="A0A3G1KQE1"/>
<proteinExistence type="predicted"/>
<accession>A0A3G1KQE1</accession>
<keyword evidence="2" id="KW-1185">Reference proteome</keyword>